<dbReference type="Gene3D" id="3.30.565.10">
    <property type="entry name" value="Histidine kinase-like ATPase, C-terminal domain"/>
    <property type="match status" value="1"/>
</dbReference>
<name>A0A9W6RRC2_9ACTN</name>
<accession>A0A9W6RRC2</accession>
<keyword evidence="12" id="KW-0902">Two-component regulatory system</keyword>
<keyword evidence="5" id="KW-0597">Phosphoprotein</keyword>
<dbReference type="PANTHER" id="PTHR43547:SF10">
    <property type="entry name" value="SENSOR HISTIDINE KINASE DCUS"/>
    <property type="match status" value="1"/>
</dbReference>
<dbReference type="GO" id="GO:0000155">
    <property type="term" value="F:phosphorelay sensor kinase activity"/>
    <property type="evidence" value="ECO:0007669"/>
    <property type="project" value="InterPro"/>
</dbReference>
<evidence type="ECO:0000313" key="17">
    <source>
        <dbReference type="Proteomes" id="UP001165135"/>
    </source>
</evidence>
<dbReference type="SUPFAM" id="SSF55785">
    <property type="entry name" value="PYP-like sensor domain (PAS domain)"/>
    <property type="match status" value="1"/>
</dbReference>
<evidence type="ECO:0000256" key="10">
    <source>
        <dbReference type="ARBA" id="ARBA00022840"/>
    </source>
</evidence>
<dbReference type="InterPro" id="IPR003594">
    <property type="entry name" value="HATPase_dom"/>
</dbReference>
<dbReference type="InterPro" id="IPR016120">
    <property type="entry name" value="Sig_transdc_His_kin_SpoOB"/>
</dbReference>
<evidence type="ECO:0000256" key="4">
    <source>
        <dbReference type="ARBA" id="ARBA00022475"/>
    </source>
</evidence>
<dbReference type="AlphaFoldDB" id="A0A9W6RRC2"/>
<evidence type="ECO:0000256" key="11">
    <source>
        <dbReference type="ARBA" id="ARBA00022989"/>
    </source>
</evidence>
<dbReference type="Pfam" id="PF02518">
    <property type="entry name" value="HATPase_c"/>
    <property type="match status" value="1"/>
</dbReference>
<dbReference type="InterPro" id="IPR005467">
    <property type="entry name" value="His_kinase_dom"/>
</dbReference>
<keyword evidence="7 14" id="KW-0812">Transmembrane</keyword>
<comment type="caution">
    <text evidence="16">The sequence shown here is derived from an EMBL/GenBank/DDBJ whole genome shotgun (WGS) entry which is preliminary data.</text>
</comment>
<dbReference type="SMART" id="SM00091">
    <property type="entry name" value="PAS"/>
    <property type="match status" value="1"/>
</dbReference>
<proteinExistence type="predicted"/>
<evidence type="ECO:0000313" key="16">
    <source>
        <dbReference type="EMBL" id="GLY80358.1"/>
    </source>
</evidence>
<dbReference type="GO" id="GO:0005524">
    <property type="term" value="F:ATP binding"/>
    <property type="evidence" value="ECO:0007669"/>
    <property type="project" value="UniProtKB-KW"/>
</dbReference>
<evidence type="ECO:0000256" key="2">
    <source>
        <dbReference type="ARBA" id="ARBA00004651"/>
    </source>
</evidence>
<dbReference type="EC" id="2.7.13.3" evidence="3"/>
<dbReference type="InterPro" id="IPR036890">
    <property type="entry name" value="HATPase_C_sf"/>
</dbReference>
<reference evidence="16" key="1">
    <citation type="submission" date="2023-03" db="EMBL/GenBank/DDBJ databases">
        <title>Actinoallomurus iriomotensis NBRC 103681.</title>
        <authorList>
            <person name="Ichikawa N."/>
            <person name="Sato H."/>
            <person name="Tonouchi N."/>
        </authorList>
    </citation>
    <scope>NUCLEOTIDE SEQUENCE</scope>
    <source>
        <strain evidence="16">NBRC 103681</strain>
    </source>
</reference>
<evidence type="ECO:0000256" key="12">
    <source>
        <dbReference type="ARBA" id="ARBA00023012"/>
    </source>
</evidence>
<keyword evidence="6" id="KW-0808">Transferase</keyword>
<feature type="transmembrane region" description="Helical" evidence="14">
    <location>
        <begin position="175"/>
        <end position="197"/>
    </location>
</feature>
<dbReference type="PRINTS" id="PR00344">
    <property type="entry name" value="BCTRLSENSOR"/>
</dbReference>
<keyword evidence="4" id="KW-1003">Cell membrane</keyword>
<protein>
    <recommendedName>
        <fullName evidence="3">histidine kinase</fullName>
        <ecNumber evidence="3">2.7.13.3</ecNumber>
    </recommendedName>
</protein>
<organism evidence="16 17">
    <name type="scientific">Actinoallomurus iriomotensis</name>
    <dbReference type="NCBI Taxonomy" id="478107"/>
    <lineage>
        <taxon>Bacteria</taxon>
        <taxon>Bacillati</taxon>
        <taxon>Actinomycetota</taxon>
        <taxon>Actinomycetes</taxon>
        <taxon>Streptosporangiales</taxon>
        <taxon>Thermomonosporaceae</taxon>
        <taxon>Actinoallomurus</taxon>
    </lineage>
</organism>
<evidence type="ECO:0000259" key="15">
    <source>
        <dbReference type="PROSITE" id="PS50109"/>
    </source>
</evidence>
<dbReference type="Proteomes" id="UP001165135">
    <property type="component" value="Unassembled WGS sequence"/>
</dbReference>
<dbReference type="InterPro" id="IPR029151">
    <property type="entry name" value="Sensor-like_sf"/>
</dbReference>
<keyword evidence="13 14" id="KW-0472">Membrane</keyword>
<dbReference type="EMBL" id="BSTJ01000014">
    <property type="protein sequence ID" value="GLY80358.1"/>
    <property type="molecule type" value="Genomic_DNA"/>
</dbReference>
<dbReference type="InterPro" id="IPR004358">
    <property type="entry name" value="Sig_transdc_His_kin-like_C"/>
</dbReference>
<keyword evidence="10" id="KW-0067">ATP-binding</keyword>
<dbReference type="PROSITE" id="PS50109">
    <property type="entry name" value="HIS_KIN"/>
    <property type="match status" value="1"/>
</dbReference>
<dbReference type="InterPro" id="IPR035965">
    <property type="entry name" value="PAS-like_dom_sf"/>
</dbReference>
<keyword evidence="11 14" id="KW-1133">Transmembrane helix</keyword>
<sequence>MRHPSRGHRRHSLAGQLFLMQAIVVAVVVTGGAGLASVKAERGTSDSARHQVIAVAAGIADAPTTAAAVTGADPSRVLQPYADQVQRDTGVDFVTIMRPDGIRYTHPNPAMIGKRFLGNTGRALAGHTFTETYTGTLGPSVRVVTPVFGSRHQVVALVSVGITVRTISAQVRAQVLVLVAVALIALAVGGVGTYLANARLRRHTHGMSTAELSRMYEYHDAILHTVREGLLLLSPDHRIVLANDGARELFRLPADVEGRHVAGLGLPEALTAALSGDVPCVDEIHLTRDRVVVVNKSAVTSGTRDLGSVVTLRDHTELQALSGELDSVRGFAESLRSQTHEAANRLHTVVSLIELGRTDEAVEFATAELEIAQRFTDQLMEAVAEPVLAALLLGKAAQANERGVELVVTPDTQVDDDAIPDGLEARDLVTILGNLVDNAIDAAADGEGRPPRVFVTVRADAGALVLRVADTGRGVESDAVRNVFRRGWSTKPGARPSGRGLGLALVAQAAARHGGRVDVDRDVGAVFTVTLPLHEEVNA</sequence>
<dbReference type="RefSeq" id="WP_285633164.1">
    <property type="nucleotide sequence ID" value="NZ_BSTJ01000014.1"/>
</dbReference>
<dbReference type="SUPFAM" id="SSF55890">
    <property type="entry name" value="Sporulation response regulatory protein Spo0B"/>
    <property type="match status" value="1"/>
</dbReference>
<feature type="domain" description="Histidine kinase" evidence="15">
    <location>
        <begin position="309"/>
        <end position="535"/>
    </location>
</feature>
<dbReference type="GO" id="GO:0005886">
    <property type="term" value="C:plasma membrane"/>
    <property type="evidence" value="ECO:0007669"/>
    <property type="project" value="UniProtKB-SubCell"/>
</dbReference>
<evidence type="ECO:0000256" key="6">
    <source>
        <dbReference type="ARBA" id="ARBA00022679"/>
    </source>
</evidence>
<evidence type="ECO:0000256" key="14">
    <source>
        <dbReference type="SAM" id="Phobius"/>
    </source>
</evidence>
<gene>
    <name evidence="16" type="ORF">Airi01_086250</name>
</gene>
<dbReference type="InterPro" id="IPR033463">
    <property type="entry name" value="sCache_3"/>
</dbReference>
<dbReference type="SUPFAM" id="SSF103190">
    <property type="entry name" value="Sensory domain-like"/>
    <property type="match status" value="1"/>
</dbReference>
<evidence type="ECO:0000256" key="1">
    <source>
        <dbReference type="ARBA" id="ARBA00000085"/>
    </source>
</evidence>
<dbReference type="Pfam" id="PF17203">
    <property type="entry name" value="sCache_3_2"/>
    <property type="match status" value="1"/>
</dbReference>
<evidence type="ECO:0000256" key="5">
    <source>
        <dbReference type="ARBA" id="ARBA00022553"/>
    </source>
</evidence>
<evidence type="ECO:0000256" key="3">
    <source>
        <dbReference type="ARBA" id="ARBA00012438"/>
    </source>
</evidence>
<dbReference type="SUPFAM" id="SSF55874">
    <property type="entry name" value="ATPase domain of HSP90 chaperone/DNA topoisomerase II/histidine kinase"/>
    <property type="match status" value="1"/>
</dbReference>
<dbReference type="Gene3D" id="3.30.450.20">
    <property type="entry name" value="PAS domain"/>
    <property type="match status" value="2"/>
</dbReference>
<dbReference type="InterPro" id="IPR000014">
    <property type="entry name" value="PAS"/>
</dbReference>
<keyword evidence="8" id="KW-0547">Nucleotide-binding</keyword>
<dbReference type="SMART" id="SM00387">
    <property type="entry name" value="HATPase_c"/>
    <property type="match status" value="1"/>
</dbReference>
<feature type="transmembrane region" description="Helical" evidence="14">
    <location>
        <begin position="12"/>
        <end position="36"/>
    </location>
</feature>
<evidence type="ECO:0000256" key="7">
    <source>
        <dbReference type="ARBA" id="ARBA00022692"/>
    </source>
</evidence>
<evidence type="ECO:0000256" key="9">
    <source>
        <dbReference type="ARBA" id="ARBA00022777"/>
    </source>
</evidence>
<comment type="subcellular location">
    <subcellularLocation>
        <location evidence="2">Cell membrane</location>
        <topology evidence="2">Multi-pass membrane protein</topology>
    </subcellularLocation>
</comment>
<evidence type="ECO:0000256" key="8">
    <source>
        <dbReference type="ARBA" id="ARBA00022741"/>
    </source>
</evidence>
<comment type="catalytic activity">
    <reaction evidence="1">
        <text>ATP + protein L-histidine = ADP + protein N-phospho-L-histidine.</text>
        <dbReference type="EC" id="2.7.13.3"/>
    </reaction>
</comment>
<evidence type="ECO:0000256" key="13">
    <source>
        <dbReference type="ARBA" id="ARBA00023136"/>
    </source>
</evidence>
<keyword evidence="9 16" id="KW-0418">Kinase</keyword>
<dbReference type="PANTHER" id="PTHR43547">
    <property type="entry name" value="TWO-COMPONENT HISTIDINE KINASE"/>
    <property type="match status" value="1"/>
</dbReference>